<evidence type="ECO:0000256" key="4">
    <source>
        <dbReference type="ARBA" id="ARBA00022574"/>
    </source>
</evidence>
<evidence type="ECO:0000256" key="7">
    <source>
        <dbReference type="ARBA" id="ARBA00023017"/>
    </source>
</evidence>
<proteinExistence type="inferred from homology"/>
<keyword evidence="11" id="KW-0966">Cell projection</keyword>
<dbReference type="GO" id="GO:0045504">
    <property type="term" value="F:dynein heavy chain binding"/>
    <property type="evidence" value="ECO:0007669"/>
    <property type="project" value="TreeGrafter"/>
</dbReference>
<evidence type="ECO:0000256" key="9">
    <source>
        <dbReference type="ARBA" id="ARBA00023175"/>
    </source>
</evidence>
<feature type="non-terminal residue" evidence="12">
    <location>
        <position position="1"/>
    </location>
</feature>
<evidence type="ECO:0000256" key="10">
    <source>
        <dbReference type="ARBA" id="ARBA00023212"/>
    </source>
</evidence>
<keyword evidence="10" id="KW-0206">Cytoskeleton</keyword>
<dbReference type="SUPFAM" id="SSF69322">
    <property type="entry name" value="Tricorn protease domain 2"/>
    <property type="match status" value="1"/>
</dbReference>
<dbReference type="InterPro" id="IPR015943">
    <property type="entry name" value="WD40/YVTN_repeat-like_dom_sf"/>
</dbReference>
<feature type="non-terminal residue" evidence="12">
    <location>
        <position position="75"/>
    </location>
</feature>
<keyword evidence="8" id="KW-0969">Cilium</keyword>
<dbReference type="Proteomes" id="UP000265618">
    <property type="component" value="Unassembled WGS sequence"/>
</dbReference>
<dbReference type="Gene3D" id="2.130.10.10">
    <property type="entry name" value="YVTN repeat-like/Quinoprotein amine dehydrogenase"/>
    <property type="match status" value="1"/>
</dbReference>
<evidence type="ECO:0000256" key="8">
    <source>
        <dbReference type="ARBA" id="ARBA00023069"/>
    </source>
</evidence>
<protein>
    <submittedName>
        <fullName evidence="12">Uncharacterized protein</fullName>
    </submittedName>
</protein>
<dbReference type="OrthoDB" id="6134918at2759"/>
<comment type="caution">
    <text evidence="12">The sequence shown here is derived from an EMBL/GenBank/DDBJ whole genome shotgun (WGS) entry which is preliminary data.</text>
</comment>
<comment type="similarity">
    <text evidence="2">Belongs to the dynein intermediate chain family.</text>
</comment>
<evidence type="ECO:0000256" key="2">
    <source>
        <dbReference type="ARBA" id="ARBA00011059"/>
    </source>
</evidence>
<accession>A0A9K3GQL2</accession>
<dbReference type="GO" id="GO:0003341">
    <property type="term" value="P:cilium movement"/>
    <property type="evidence" value="ECO:0007669"/>
    <property type="project" value="TreeGrafter"/>
</dbReference>
<dbReference type="GO" id="GO:0005874">
    <property type="term" value="C:microtubule"/>
    <property type="evidence" value="ECO:0007669"/>
    <property type="project" value="UniProtKB-KW"/>
</dbReference>
<evidence type="ECO:0000313" key="13">
    <source>
        <dbReference type="Proteomes" id="UP000265618"/>
    </source>
</evidence>
<gene>
    <name evidence="12" type="ORF">KIPB_016097</name>
</gene>
<keyword evidence="3" id="KW-0963">Cytoplasm</keyword>
<keyword evidence="9" id="KW-0505">Motor protein</keyword>
<keyword evidence="7" id="KW-0243">Dynein</keyword>
<evidence type="ECO:0000313" key="12">
    <source>
        <dbReference type="EMBL" id="GIQ92369.1"/>
    </source>
</evidence>
<dbReference type="AlphaFoldDB" id="A0A9K3GQL2"/>
<dbReference type="GO" id="GO:0036158">
    <property type="term" value="P:outer dynein arm assembly"/>
    <property type="evidence" value="ECO:0007669"/>
    <property type="project" value="TreeGrafter"/>
</dbReference>
<dbReference type="EMBL" id="BDIP01009544">
    <property type="protein sequence ID" value="GIQ92369.1"/>
    <property type="molecule type" value="Genomic_DNA"/>
</dbReference>
<sequence length="75" mass="8420">SPFFAKYYLTTGDWTLSLWNDDSRTPLYTTPSAPAKVTACGWSPSRPGVYFAARADGYLDIYDLSEMDMKPLSLK</sequence>
<comment type="subcellular location">
    <subcellularLocation>
        <location evidence="1">Cytoplasm</location>
        <location evidence="1">Cytoskeleton</location>
        <location evidence="1">Cilium axoneme</location>
    </subcellularLocation>
</comment>
<keyword evidence="5" id="KW-0493">Microtubule</keyword>
<evidence type="ECO:0000256" key="11">
    <source>
        <dbReference type="ARBA" id="ARBA00023273"/>
    </source>
</evidence>
<dbReference type="PANTHER" id="PTHR12442:SF7">
    <property type="entry name" value="DYNEIN AXONEMAL INTERMEDIATE CHAIN 2"/>
    <property type="match status" value="1"/>
</dbReference>
<dbReference type="GO" id="GO:0036157">
    <property type="term" value="C:outer dynein arm"/>
    <property type="evidence" value="ECO:0007669"/>
    <property type="project" value="TreeGrafter"/>
</dbReference>
<evidence type="ECO:0000256" key="3">
    <source>
        <dbReference type="ARBA" id="ARBA00022490"/>
    </source>
</evidence>
<dbReference type="GO" id="GO:0045503">
    <property type="term" value="F:dynein light chain binding"/>
    <property type="evidence" value="ECO:0007669"/>
    <property type="project" value="TreeGrafter"/>
</dbReference>
<reference evidence="12 13" key="1">
    <citation type="journal article" date="2018" name="PLoS ONE">
        <title>The draft genome of Kipferlia bialata reveals reductive genome evolution in fornicate parasites.</title>
        <authorList>
            <person name="Tanifuji G."/>
            <person name="Takabayashi S."/>
            <person name="Kume K."/>
            <person name="Takagi M."/>
            <person name="Nakayama T."/>
            <person name="Kamikawa R."/>
            <person name="Inagaki Y."/>
            <person name="Hashimoto T."/>
        </authorList>
    </citation>
    <scope>NUCLEOTIDE SEQUENCE [LARGE SCALE GENOMIC DNA]</scope>
    <source>
        <strain evidence="12">NY0173</strain>
    </source>
</reference>
<name>A0A9K3GQL2_9EUKA</name>
<dbReference type="PANTHER" id="PTHR12442">
    <property type="entry name" value="DYNEIN INTERMEDIATE CHAIN"/>
    <property type="match status" value="1"/>
</dbReference>
<keyword evidence="4" id="KW-0853">WD repeat</keyword>
<organism evidence="12 13">
    <name type="scientific">Kipferlia bialata</name>
    <dbReference type="NCBI Taxonomy" id="797122"/>
    <lineage>
        <taxon>Eukaryota</taxon>
        <taxon>Metamonada</taxon>
        <taxon>Carpediemonas-like organisms</taxon>
        <taxon>Kipferlia</taxon>
    </lineage>
</organism>
<evidence type="ECO:0000256" key="1">
    <source>
        <dbReference type="ARBA" id="ARBA00004430"/>
    </source>
</evidence>
<evidence type="ECO:0000256" key="6">
    <source>
        <dbReference type="ARBA" id="ARBA00022737"/>
    </source>
</evidence>
<dbReference type="InterPro" id="IPR050687">
    <property type="entry name" value="Dynein_IC"/>
</dbReference>
<keyword evidence="6" id="KW-0677">Repeat</keyword>
<keyword evidence="13" id="KW-1185">Reference proteome</keyword>
<evidence type="ECO:0000256" key="5">
    <source>
        <dbReference type="ARBA" id="ARBA00022701"/>
    </source>
</evidence>